<evidence type="ECO:0000313" key="3">
    <source>
        <dbReference type="Proteomes" id="UP000298170"/>
    </source>
</evidence>
<feature type="transmembrane region" description="Helical" evidence="1">
    <location>
        <begin position="58"/>
        <end position="79"/>
    </location>
</feature>
<reference evidence="2 3" key="1">
    <citation type="submission" date="2019-03" db="EMBL/GenBank/DDBJ databases">
        <title>Genomics of glacier-inhabiting Cryobacterium strains.</title>
        <authorList>
            <person name="Liu Q."/>
            <person name="Xin Y.-H."/>
        </authorList>
    </citation>
    <scope>NUCLEOTIDE SEQUENCE [LARGE SCALE GENOMIC DNA]</scope>
    <source>
        <strain evidence="2 3">Sr39</strain>
    </source>
</reference>
<dbReference type="RefSeq" id="WP_134513305.1">
    <property type="nucleotide sequence ID" value="NZ_SOHJ01000003.1"/>
</dbReference>
<organism evidence="2 3">
    <name type="scientific">Cryobacterium suzukii</name>
    <dbReference type="NCBI Taxonomy" id="1259198"/>
    <lineage>
        <taxon>Bacteria</taxon>
        <taxon>Bacillati</taxon>
        <taxon>Actinomycetota</taxon>
        <taxon>Actinomycetes</taxon>
        <taxon>Micrococcales</taxon>
        <taxon>Microbacteriaceae</taxon>
        <taxon>Cryobacterium</taxon>
    </lineage>
</organism>
<feature type="transmembrane region" description="Helical" evidence="1">
    <location>
        <begin position="25"/>
        <end position="46"/>
    </location>
</feature>
<sequence>MTSADADLDRHLLVTGVSAYRLSRVMSVVVGVMAVTVGVLAFFFLQGEGDSDLSGQNIPTLIALFGIPVLTIICFSFALGRRGRAEAAAGYTTMTSGHQTLDQVEPHSGLVIRRAGSAVYATPSKGLDVPATVSRAVSNASSLNNSLRFEDLPNAQRNRTLTFWGLGIFLIVMLAVAFGIPLAHLSGNSADQMMFLGIMFATVAGAGALGGLIFGIVVTSQRAKVRKAISARPSAVVFITQRTPELLDALKVIGIDRPRLGLQFVVTIGPEGVELWGRGRTDVPPVALNWPDIDYVHPGRLKVSNGQRSFAVLTLHIFQIIDERPLDLPIPIFGRRGIGFAQAEDANEVLNACAGRARIA</sequence>
<dbReference type="EMBL" id="SOHJ01000003">
    <property type="protein sequence ID" value="TFD62023.1"/>
    <property type="molecule type" value="Genomic_DNA"/>
</dbReference>
<proteinExistence type="predicted"/>
<evidence type="ECO:0000313" key="2">
    <source>
        <dbReference type="EMBL" id="TFD62023.1"/>
    </source>
</evidence>
<keyword evidence="1" id="KW-0812">Transmembrane</keyword>
<gene>
    <name evidence="2" type="ORF">E3T39_03135</name>
</gene>
<dbReference type="OrthoDB" id="5149092at2"/>
<dbReference type="Proteomes" id="UP000298170">
    <property type="component" value="Unassembled WGS sequence"/>
</dbReference>
<keyword evidence="1" id="KW-0472">Membrane</keyword>
<evidence type="ECO:0000256" key="1">
    <source>
        <dbReference type="SAM" id="Phobius"/>
    </source>
</evidence>
<keyword evidence="3" id="KW-1185">Reference proteome</keyword>
<comment type="caution">
    <text evidence="2">The sequence shown here is derived from an EMBL/GenBank/DDBJ whole genome shotgun (WGS) entry which is preliminary data.</text>
</comment>
<keyword evidence="1" id="KW-1133">Transmembrane helix</keyword>
<feature type="transmembrane region" description="Helical" evidence="1">
    <location>
        <begin position="195"/>
        <end position="218"/>
    </location>
</feature>
<name>A0A4R9AH28_9MICO</name>
<feature type="transmembrane region" description="Helical" evidence="1">
    <location>
        <begin position="161"/>
        <end position="183"/>
    </location>
</feature>
<protein>
    <submittedName>
        <fullName evidence="2">Uncharacterized protein</fullName>
    </submittedName>
</protein>
<dbReference type="AlphaFoldDB" id="A0A4R9AH28"/>
<accession>A0A4R9AH28</accession>